<dbReference type="Gene3D" id="1.10.340.70">
    <property type="match status" value="1"/>
</dbReference>
<dbReference type="InterPro" id="IPR036397">
    <property type="entry name" value="RNaseH_sf"/>
</dbReference>
<feature type="region of interest" description="Disordered" evidence="19">
    <location>
        <begin position="2886"/>
        <end position="2943"/>
    </location>
</feature>
<dbReference type="PROSITE" id="PS50158">
    <property type="entry name" value="ZF_CCHC"/>
    <property type="match status" value="1"/>
</dbReference>
<dbReference type="GO" id="GO:0006310">
    <property type="term" value="P:DNA recombination"/>
    <property type="evidence" value="ECO:0007669"/>
    <property type="project" value="UniProtKB-KW"/>
</dbReference>
<keyword evidence="18" id="KW-0863">Zinc-finger</keyword>
<evidence type="ECO:0000259" key="20">
    <source>
        <dbReference type="PROSITE" id="PS50158"/>
    </source>
</evidence>
<comment type="caution">
    <text evidence="23">The sequence shown here is derived from an EMBL/GenBank/DDBJ whole genome shotgun (WGS) entry which is preliminary data.</text>
</comment>
<evidence type="ECO:0000256" key="10">
    <source>
        <dbReference type="ARBA" id="ARBA00022801"/>
    </source>
</evidence>
<feature type="compositionally biased region" description="Basic and acidic residues" evidence="19">
    <location>
        <begin position="650"/>
        <end position="668"/>
    </location>
</feature>
<accession>A0A2G8S0K2</accession>
<feature type="compositionally biased region" description="Low complexity" evidence="19">
    <location>
        <begin position="822"/>
        <end position="846"/>
    </location>
</feature>
<feature type="compositionally biased region" description="Basic and acidic residues" evidence="19">
    <location>
        <begin position="2925"/>
        <end position="2943"/>
    </location>
</feature>
<dbReference type="InterPro" id="IPR021109">
    <property type="entry name" value="Peptidase_aspartic_dom_sf"/>
</dbReference>
<feature type="compositionally biased region" description="Basic and acidic residues" evidence="19">
    <location>
        <begin position="2855"/>
        <end position="2864"/>
    </location>
</feature>
<evidence type="ECO:0000259" key="22">
    <source>
        <dbReference type="PROSITE" id="PS50994"/>
    </source>
</evidence>
<proteinExistence type="predicted"/>
<evidence type="ECO:0000256" key="12">
    <source>
        <dbReference type="ARBA" id="ARBA00022884"/>
    </source>
</evidence>
<keyword evidence="2" id="KW-0507">mRNA processing</keyword>
<dbReference type="SUPFAM" id="SSF54160">
    <property type="entry name" value="Chromo domain-like"/>
    <property type="match status" value="1"/>
</dbReference>
<dbReference type="InterPro" id="IPR043128">
    <property type="entry name" value="Rev_trsase/Diguanyl_cyclase"/>
</dbReference>
<feature type="region of interest" description="Disordered" evidence="19">
    <location>
        <begin position="650"/>
        <end position="780"/>
    </location>
</feature>
<keyword evidence="13" id="KW-0229">DNA integration</keyword>
<feature type="compositionally biased region" description="Basic residues" evidence="19">
    <location>
        <begin position="2020"/>
        <end position="2029"/>
    </location>
</feature>
<keyword evidence="7" id="KW-0479">Metal-binding</keyword>
<keyword evidence="17" id="KW-0233">DNA recombination</keyword>
<evidence type="ECO:0000313" key="24">
    <source>
        <dbReference type="Proteomes" id="UP000230002"/>
    </source>
</evidence>
<dbReference type="InterPro" id="IPR036875">
    <property type="entry name" value="Znf_CCHC_sf"/>
</dbReference>
<protein>
    <recommendedName>
        <fullName evidence="1">RNA-directed DNA polymerase</fullName>
        <ecNumber evidence="1">2.7.7.49</ecNumber>
    </recommendedName>
</protein>
<dbReference type="CDD" id="cd00303">
    <property type="entry name" value="retropepsin_like"/>
    <property type="match status" value="1"/>
</dbReference>
<reference evidence="23 24" key="1">
    <citation type="journal article" date="2015" name="Sci. Rep.">
        <title>Chromosome-level genome map provides insights into diverse defense mechanisms in the medicinal fungus Ganoderma sinense.</title>
        <authorList>
            <person name="Zhu Y."/>
            <person name="Xu J."/>
            <person name="Sun C."/>
            <person name="Zhou S."/>
            <person name="Xu H."/>
            <person name="Nelson D.R."/>
            <person name="Qian J."/>
            <person name="Song J."/>
            <person name="Luo H."/>
            <person name="Xiang L."/>
            <person name="Li Y."/>
            <person name="Xu Z."/>
            <person name="Ji A."/>
            <person name="Wang L."/>
            <person name="Lu S."/>
            <person name="Hayward A."/>
            <person name="Sun W."/>
            <person name="Li X."/>
            <person name="Schwartz D.C."/>
            <person name="Wang Y."/>
            <person name="Chen S."/>
        </authorList>
    </citation>
    <scope>NUCLEOTIDE SEQUENCE [LARGE SCALE GENOMIC DNA]</scope>
    <source>
        <strain evidence="23 24">ZZ0214-1</strain>
    </source>
</reference>
<keyword evidence="5" id="KW-0548">Nucleotidyltransferase</keyword>
<evidence type="ECO:0000256" key="17">
    <source>
        <dbReference type="ARBA" id="ARBA00023172"/>
    </source>
</evidence>
<feature type="region of interest" description="Disordered" evidence="19">
    <location>
        <begin position="231"/>
        <end position="277"/>
    </location>
</feature>
<feature type="compositionally biased region" description="Low complexity" evidence="19">
    <location>
        <begin position="1"/>
        <end position="14"/>
    </location>
</feature>
<feature type="region of interest" description="Disordered" evidence="19">
    <location>
        <begin position="1"/>
        <end position="26"/>
    </location>
</feature>
<dbReference type="Gene3D" id="3.30.70.270">
    <property type="match status" value="2"/>
</dbReference>
<feature type="compositionally biased region" description="Basic and acidic residues" evidence="19">
    <location>
        <begin position="2078"/>
        <end position="2088"/>
    </location>
</feature>
<dbReference type="PANTHER" id="PTHR37984:SF5">
    <property type="entry name" value="PROTEIN NYNRIN-LIKE"/>
    <property type="match status" value="1"/>
</dbReference>
<feature type="region of interest" description="Disordered" evidence="19">
    <location>
        <begin position="370"/>
        <end position="433"/>
    </location>
</feature>
<dbReference type="STRING" id="1077348.A0A2G8S0K2"/>
<feature type="region of interest" description="Disordered" evidence="19">
    <location>
        <begin position="458"/>
        <end position="491"/>
    </location>
</feature>
<feature type="compositionally biased region" description="Polar residues" evidence="19">
    <location>
        <begin position="413"/>
        <end position="424"/>
    </location>
</feature>
<feature type="region of interest" description="Disordered" evidence="19">
    <location>
        <begin position="52"/>
        <end position="203"/>
    </location>
</feature>
<keyword evidence="11" id="KW-0460">Magnesium</keyword>
<keyword evidence="15" id="KW-0239">DNA-directed DNA polymerase</keyword>
<dbReference type="GO" id="GO:0006397">
    <property type="term" value="P:mRNA processing"/>
    <property type="evidence" value="ECO:0007669"/>
    <property type="project" value="UniProtKB-KW"/>
</dbReference>
<feature type="compositionally biased region" description="Polar residues" evidence="19">
    <location>
        <begin position="103"/>
        <end position="127"/>
    </location>
</feature>
<dbReference type="GO" id="GO:0005634">
    <property type="term" value="C:nucleus"/>
    <property type="evidence" value="ECO:0007669"/>
    <property type="project" value="UniProtKB-ARBA"/>
</dbReference>
<feature type="compositionally biased region" description="Polar residues" evidence="19">
    <location>
        <begin position="669"/>
        <end position="685"/>
    </location>
</feature>
<feature type="compositionally biased region" description="Basic and acidic residues" evidence="19">
    <location>
        <begin position="2097"/>
        <end position="2114"/>
    </location>
</feature>
<keyword evidence="3" id="KW-0645">Protease</keyword>
<dbReference type="InterPro" id="IPR043502">
    <property type="entry name" value="DNA/RNA_pol_sf"/>
</dbReference>
<dbReference type="CDD" id="cd01647">
    <property type="entry name" value="RT_LTR"/>
    <property type="match status" value="1"/>
</dbReference>
<keyword evidence="14" id="KW-0695">RNA-directed DNA polymerase</keyword>
<keyword evidence="16" id="KW-0238">DNA-binding</keyword>
<dbReference type="Gene3D" id="3.30.420.10">
    <property type="entry name" value="Ribonuclease H-like superfamily/Ribonuclease H"/>
    <property type="match status" value="1"/>
</dbReference>
<dbReference type="OrthoDB" id="2754059at2759"/>
<evidence type="ECO:0000256" key="19">
    <source>
        <dbReference type="SAM" id="MobiDB-lite"/>
    </source>
</evidence>
<dbReference type="Pfam" id="PF24626">
    <property type="entry name" value="SH3_Tf2-1"/>
    <property type="match status" value="1"/>
</dbReference>
<feature type="compositionally biased region" description="Polar residues" evidence="19">
    <location>
        <begin position="692"/>
        <end position="702"/>
    </location>
</feature>
<keyword evidence="18" id="KW-0862">Zinc</keyword>
<evidence type="ECO:0000256" key="16">
    <source>
        <dbReference type="ARBA" id="ARBA00023125"/>
    </source>
</evidence>
<keyword evidence="24" id="KW-1185">Reference proteome</keyword>
<dbReference type="InterPro" id="IPR056924">
    <property type="entry name" value="SH3_Tf2-1"/>
</dbReference>
<dbReference type="GO" id="GO:0003677">
    <property type="term" value="F:DNA binding"/>
    <property type="evidence" value="ECO:0007669"/>
    <property type="project" value="UniProtKB-KW"/>
</dbReference>
<evidence type="ECO:0000256" key="2">
    <source>
        <dbReference type="ARBA" id="ARBA00022664"/>
    </source>
</evidence>
<dbReference type="InterPro" id="IPR001584">
    <property type="entry name" value="Integrase_cat-core"/>
</dbReference>
<evidence type="ECO:0000256" key="7">
    <source>
        <dbReference type="ARBA" id="ARBA00022723"/>
    </source>
</evidence>
<evidence type="ECO:0000256" key="14">
    <source>
        <dbReference type="ARBA" id="ARBA00022918"/>
    </source>
</evidence>
<dbReference type="Gene3D" id="4.10.60.10">
    <property type="entry name" value="Zinc finger, CCHC-type"/>
    <property type="match status" value="1"/>
</dbReference>
<dbReference type="CDD" id="cd09274">
    <property type="entry name" value="RNase_HI_RT_Ty3"/>
    <property type="match status" value="1"/>
</dbReference>
<feature type="compositionally biased region" description="Gly residues" evidence="19">
    <location>
        <begin position="460"/>
        <end position="469"/>
    </location>
</feature>
<dbReference type="SUPFAM" id="SSF56672">
    <property type="entry name" value="DNA/RNA polymerases"/>
    <property type="match status" value="1"/>
</dbReference>
<keyword evidence="4" id="KW-0808">Transferase</keyword>
<evidence type="ECO:0000256" key="11">
    <source>
        <dbReference type="ARBA" id="ARBA00022842"/>
    </source>
</evidence>
<feature type="compositionally biased region" description="Polar residues" evidence="19">
    <location>
        <begin position="710"/>
        <end position="746"/>
    </location>
</feature>
<keyword evidence="12" id="KW-0694">RNA-binding</keyword>
<dbReference type="Pfam" id="PF00098">
    <property type="entry name" value="zf-CCHC"/>
    <property type="match status" value="1"/>
</dbReference>
<evidence type="ECO:0000256" key="5">
    <source>
        <dbReference type="ARBA" id="ARBA00022695"/>
    </source>
</evidence>
<dbReference type="InterPro" id="IPR012337">
    <property type="entry name" value="RNaseH-like_sf"/>
</dbReference>
<evidence type="ECO:0000256" key="18">
    <source>
        <dbReference type="PROSITE-ProRule" id="PRU00047"/>
    </source>
</evidence>
<feature type="compositionally biased region" description="Low complexity" evidence="19">
    <location>
        <begin position="2030"/>
        <end position="2048"/>
    </location>
</feature>
<dbReference type="SUPFAM" id="SSF50630">
    <property type="entry name" value="Acid proteases"/>
    <property type="match status" value="1"/>
</dbReference>
<feature type="compositionally biased region" description="Pro residues" evidence="19">
    <location>
        <begin position="2064"/>
        <end position="2074"/>
    </location>
</feature>
<dbReference type="GO" id="GO:0006508">
    <property type="term" value="P:proteolysis"/>
    <property type="evidence" value="ECO:0007669"/>
    <property type="project" value="UniProtKB-KW"/>
</dbReference>
<sequence>MSRNSRGARGRSSSLPGALPGEYSNTSHEITDATFNSSLTSLPSHMASVRLASPLHTGVRPVSEERPASSDGGGADSRPSVERHPAVSEEEVPPPYTEGSPLASASTLNNDNSVHYPSPLSETSVNRVQEELATGSLSDGGVRVYPLSEPSRSLSGLLSESDSELGEPAAALAPSAHSPIPSNEGTNPILQSTPLPGGRAGSVELTADQLSAVQSAIMGLTPAQRDLVRRRMDAVETVAPRQEDTSDSESVASRGEGPSNLDKGKGPDPRNWGGVADMDPEELDVEAQRQAFLTFNQLRDEVNRPSSPLANEKAGSGPTPFVPTGMRAPSLAHVRFQPQPPAVDPDVTALRDEVTQLREQIALLSMMHRASERGGSQPLQNQETEVRPSAPPVFGGPSISTAIPQSAGPPRNYSISISGPSQQGAEAVSRSMMPSAQIDPTSLLGKLLGQSTAAPAFSSVGGGGGGGDPSAGMSAAASTGQPRVPVLKPRDPDKYKGNANVQAFQKFAQEATAYCSGYAIPPGSQVFRISSFLEGKAWDYYQYSMTSSEADEAELAKFLSGLFDYCFPLDFKQRMRDKLQSATQGNRSVKEFVHELNGLYIMIGPVPEPIKVQKLWYGLEGWIQSHLWWATLTPDTASWAEVQHTAELAERAKDAGDRATRRATRDSSHQGGMQPKTSGVTSRSGNRVPGTSVASGSKNTSRAAEKKGTSTRPNPRSDKQGASSSKPAQKPTANNGSGQRKPTATDTCFECGQTGHFRRNCPQLNRVQSNTKGKPPGVTNFNVEIDFGRAEELREMAESTARSDQLELNYVELALFSDEESSGPPSLQSVSDSSSEASDVAPSSLSELMDPFAEPDARPSDLDFQSDVDAAFGGDEDPFGQYPSLVREWYEQQVRVLAPSSDTPAPSVSDHVEGSDGGGDVPPELDTIESPSCMGGAAAHADWLDNLDEPLGSLVLPAVRPRGTIRRPLGFLRQAIPGVEPGDALAEGLCAALHAVCPFPLGAPRNLEPTANGQRFMCIQHQDFIEVLDNYLSFNLLVPNSVVEHPLLDLEQWYARQVHDCFVPDFDLNDLTDELSVLFGDEDSWEELERPASLVLPARCSHRAQPVDLYAAQAEALLRMLGPYFLDPARDADIDFWVEPLPDGDYRVWGAGLDDPPLLCRDWLRDADFAIAEWFRGCIFAEFGECAASVYPEPMGWALADAAVALLELYFPWPGCDEPSVRFYPIQCMDYVYIADEYLSLTVACPVALLERPQFNLPDWFAHECMLAFESPVFSLDDLEGELESLFQTQLDPCEQSTYPLELNAVGASTAPISAVQRNAATPRDFTRVIPTPAIVVVEVNGYPARALLDSGSLADFMSTRLAHQLGIDVHELEKPLPVHLAVQGSRAKVNTGCTAHVKYQRISDTRYFDIMNLLNYDLILGTPFLFQHKVTVGLNPVTIVVGSDKALPIEGKSVRALESRATDVLEEELEKARQHLREYAADICAEASNTPLPPLREINHTIPLKDPSKVYTWRGSRCPDAHLASWIEKRDAYLKSGRWRMTNARNTAPMLLLTKPGTGVNGVPPRLRVVCDLRERNANTHKLTSPLPDIEGILRRLSRKRYRSLIDGKDAYEQIRIEPAHVERTAMTSPDGNMVSLVLQQGDCNAVATYQALMNHIFGPYIGVFMDVYLDDVYIHSDTLADHVRDCKTVIDVLRREQLYLSSTKLKFLCPELKVLGRIVDDDGIRMDPNKVDSVLNWKPPTNKELLRGFLGSVGYLADDIATVRIPMGILSSLTGSNASFVWDFTHQRAFDEIKQLVHAHREHHRKPLDYSTTADPIWLVTDGSHGGIAGVISQGPDFRSGRVAAFFSAKLSSAQSNYPVHEIEMLAGVEAMLRHRDVLLGCPFTWVTDHKGLTHLMAQRKLSGRQARWMEKLSEFDFRVEYVPGVDNVLADALSRIYSNDAPGTVRAPSEYAQHDVAAAGAPSEDLANMISMPVLVGLEAMAAAPQMLRRSPRTPKPVAEGASRPQTVVPAADRPSRSRSRARSKSAPHPSAARPHSRAASTPRRVTVEEVEDEEAGLPPARVPAPRPSLPPESGRPETSREFAKRIKRVVLRVPDEGREGVGPELDKPDTQDSAGSDTPPPAVPLGDSLISILAEAPEGVDLLTTLKGCYQGDPVFGKLLKDLKNYKNFRECNGLLYLKDKGQEMLCIPEVEVNGRSVREIIISQAHSLLAHLGSHKTLGMLRDHVWWKTMVKDIQAYCDTCQTCKRSKPNNQRPYGLLHPLPVPSRPWEAIGIDFVGPLPESKDRDATYDSITTIIDLLTGMVHLVPSRTNYSAKDVAELVFSEVYKHHGLPKIIVSDRDTLFTSTFWEHLNAHIGINLRRSSAYHPESDGSTERAHRTVGQMLRQCIGKTQKDWVSKLPAIEFAINVARSDTTGYAPFFLNSGRMPRSLIWADPSKDEYPGVRAYAQRVKNAVVAAHDSIIAARVKQTRDANRRRRPAPFVEGDLIYLSTKNISLQKGQSRKLAPKFIGPYKILRDYGNYSYKVDIPADLRQRGIHDTFHASLLRVHEPNDDRLFPGRLASQIEGLEDSGDEWAINKILTHHGHGRNALFEVQWSSGDQTWLPYHTIAHLDAMKTYFELVDVDGIDRLQDGSGVPPPDDPQVFLGVIGFADTLGGVEYLAAGTCNGNVSELRSRVPYPALDSQLPLNLHPISHRTLPAMPDHINHPNLSRLKGGGDIILADPSVDNLHLRFTLPQARLYCNFDSTLRSKKFDRSSMAFPGGYDDFATLWNRAKDIPYKFCTLDKRDRTVIHGEHPDPDLIAPLPPTPTTNGPQYSEDQQEIIEWMTWANVKAQRRRDQRIESSKAQAKAKREREERERQGRVINGEWLDEGAFGAGFKKRRVDSSVPVAGPSGKGKGKEVEKETEEVAGKEPGGAVEEAIEKAQDGKQDADARMSEE</sequence>
<dbReference type="InterPro" id="IPR000477">
    <property type="entry name" value="RT_dom"/>
</dbReference>
<evidence type="ECO:0000259" key="21">
    <source>
        <dbReference type="PROSITE" id="PS50878"/>
    </source>
</evidence>
<dbReference type="SUPFAM" id="SSF57756">
    <property type="entry name" value="Retrovirus zinc finger-like domains"/>
    <property type="match status" value="1"/>
</dbReference>
<dbReference type="InterPro" id="IPR041588">
    <property type="entry name" value="Integrase_H2C2"/>
</dbReference>
<dbReference type="InterPro" id="IPR050951">
    <property type="entry name" value="Retrovirus_Pol_polyprotein"/>
</dbReference>
<evidence type="ECO:0000256" key="4">
    <source>
        <dbReference type="ARBA" id="ARBA00022679"/>
    </source>
</evidence>
<feature type="compositionally biased region" description="Polar residues" evidence="19">
    <location>
        <begin position="183"/>
        <end position="194"/>
    </location>
</feature>
<evidence type="ECO:0000256" key="13">
    <source>
        <dbReference type="ARBA" id="ARBA00022908"/>
    </source>
</evidence>
<dbReference type="Pfam" id="PF17917">
    <property type="entry name" value="RT_RNaseH"/>
    <property type="match status" value="1"/>
</dbReference>
<dbReference type="InterPro" id="IPR016197">
    <property type="entry name" value="Chromo-like_dom_sf"/>
</dbReference>
<dbReference type="GO" id="GO:0004190">
    <property type="term" value="F:aspartic-type endopeptidase activity"/>
    <property type="evidence" value="ECO:0007669"/>
    <property type="project" value="UniProtKB-KW"/>
</dbReference>
<keyword evidence="6" id="KW-0540">Nuclease</keyword>
<dbReference type="EMBL" id="AYKW01000034">
    <property type="protein sequence ID" value="PIL27303.1"/>
    <property type="molecule type" value="Genomic_DNA"/>
</dbReference>
<feature type="compositionally biased region" description="Basic and acidic residues" evidence="19">
    <location>
        <begin position="2902"/>
        <end position="2915"/>
    </location>
</feature>
<feature type="region of interest" description="Disordered" evidence="19">
    <location>
        <begin position="817"/>
        <end position="877"/>
    </location>
</feature>
<dbReference type="Pfam" id="PF00078">
    <property type="entry name" value="RVT_1"/>
    <property type="match status" value="1"/>
</dbReference>
<dbReference type="PANTHER" id="PTHR37984">
    <property type="entry name" value="PROTEIN CBG26694"/>
    <property type="match status" value="1"/>
</dbReference>
<dbReference type="GO" id="GO:0003964">
    <property type="term" value="F:RNA-directed DNA polymerase activity"/>
    <property type="evidence" value="ECO:0007669"/>
    <property type="project" value="UniProtKB-KW"/>
</dbReference>
<gene>
    <name evidence="23" type="ORF">GSI_10450</name>
</gene>
<keyword evidence="8" id="KW-0064">Aspartyl protease</keyword>
<feature type="domain" description="Reverse transcriptase" evidence="21">
    <location>
        <begin position="1535"/>
        <end position="1721"/>
    </location>
</feature>
<feature type="compositionally biased region" description="Low complexity" evidence="19">
    <location>
        <begin position="146"/>
        <end position="182"/>
    </location>
</feature>
<dbReference type="GO" id="GO:0008270">
    <property type="term" value="F:zinc ion binding"/>
    <property type="evidence" value="ECO:0007669"/>
    <property type="project" value="UniProtKB-KW"/>
</dbReference>
<dbReference type="GO" id="GO:0003887">
    <property type="term" value="F:DNA-directed DNA polymerase activity"/>
    <property type="evidence" value="ECO:0007669"/>
    <property type="project" value="UniProtKB-KW"/>
</dbReference>
<organism evidence="23 24">
    <name type="scientific">Ganoderma sinense ZZ0214-1</name>
    <dbReference type="NCBI Taxonomy" id="1077348"/>
    <lineage>
        <taxon>Eukaryota</taxon>
        <taxon>Fungi</taxon>
        <taxon>Dikarya</taxon>
        <taxon>Basidiomycota</taxon>
        <taxon>Agaricomycotina</taxon>
        <taxon>Agaricomycetes</taxon>
        <taxon>Polyporales</taxon>
        <taxon>Polyporaceae</taxon>
        <taxon>Ganoderma</taxon>
    </lineage>
</organism>
<dbReference type="GO" id="GO:0015074">
    <property type="term" value="P:DNA integration"/>
    <property type="evidence" value="ECO:0007669"/>
    <property type="project" value="UniProtKB-KW"/>
</dbReference>
<feature type="region of interest" description="Disordered" evidence="19">
    <location>
        <begin position="1991"/>
        <end position="2128"/>
    </location>
</feature>
<dbReference type="InterPro" id="IPR001878">
    <property type="entry name" value="Znf_CCHC"/>
</dbReference>
<evidence type="ECO:0000256" key="6">
    <source>
        <dbReference type="ARBA" id="ARBA00022722"/>
    </source>
</evidence>
<feature type="domain" description="CCHC-type" evidence="20">
    <location>
        <begin position="748"/>
        <end position="763"/>
    </location>
</feature>
<dbReference type="GO" id="GO:0004519">
    <property type="term" value="F:endonuclease activity"/>
    <property type="evidence" value="ECO:0007669"/>
    <property type="project" value="UniProtKB-KW"/>
</dbReference>
<feature type="region of interest" description="Disordered" evidence="19">
    <location>
        <begin position="899"/>
        <end position="923"/>
    </location>
</feature>
<keyword evidence="9" id="KW-0255">Endonuclease</keyword>
<dbReference type="Gene3D" id="2.40.70.10">
    <property type="entry name" value="Acid Proteases"/>
    <property type="match status" value="1"/>
</dbReference>
<dbReference type="Proteomes" id="UP000230002">
    <property type="component" value="Unassembled WGS sequence"/>
</dbReference>
<dbReference type="Pfam" id="PF08284">
    <property type="entry name" value="RVP_2"/>
    <property type="match status" value="1"/>
</dbReference>
<feature type="compositionally biased region" description="Polar residues" evidence="19">
    <location>
        <begin position="762"/>
        <end position="772"/>
    </location>
</feature>
<feature type="domain" description="Integrase catalytic" evidence="22">
    <location>
        <begin position="2268"/>
        <end position="2431"/>
    </location>
</feature>
<keyword evidence="10" id="KW-0378">Hydrolase</keyword>
<dbReference type="SMART" id="SM00343">
    <property type="entry name" value="ZnF_C2HC"/>
    <property type="match status" value="1"/>
</dbReference>
<dbReference type="PROSITE" id="PS50878">
    <property type="entry name" value="RT_POL"/>
    <property type="match status" value="1"/>
</dbReference>
<evidence type="ECO:0000256" key="3">
    <source>
        <dbReference type="ARBA" id="ARBA00022670"/>
    </source>
</evidence>
<evidence type="ECO:0000256" key="9">
    <source>
        <dbReference type="ARBA" id="ARBA00022759"/>
    </source>
</evidence>
<dbReference type="InterPro" id="IPR041373">
    <property type="entry name" value="RT_RNaseH"/>
</dbReference>
<dbReference type="GO" id="GO:0003723">
    <property type="term" value="F:RNA binding"/>
    <property type="evidence" value="ECO:0007669"/>
    <property type="project" value="UniProtKB-KW"/>
</dbReference>
<dbReference type="Gene3D" id="3.10.10.10">
    <property type="entry name" value="HIV Type 1 Reverse Transcriptase, subunit A, domain 1"/>
    <property type="match status" value="1"/>
</dbReference>
<dbReference type="EC" id="2.7.7.49" evidence="1"/>
<dbReference type="SUPFAM" id="SSF53098">
    <property type="entry name" value="Ribonuclease H-like"/>
    <property type="match status" value="1"/>
</dbReference>
<evidence type="ECO:0000256" key="15">
    <source>
        <dbReference type="ARBA" id="ARBA00022932"/>
    </source>
</evidence>
<name>A0A2G8S0K2_9APHY</name>
<dbReference type="PROSITE" id="PS50994">
    <property type="entry name" value="INTEGRASE"/>
    <property type="match status" value="1"/>
</dbReference>
<evidence type="ECO:0000256" key="1">
    <source>
        <dbReference type="ARBA" id="ARBA00012493"/>
    </source>
</evidence>
<evidence type="ECO:0000313" key="23">
    <source>
        <dbReference type="EMBL" id="PIL27303.1"/>
    </source>
</evidence>
<evidence type="ECO:0000256" key="8">
    <source>
        <dbReference type="ARBA" id="ARBA00022750"/>
    </source>
</evidence>
<feature type="region of interest" description="Disordered" evidence="19">
    <location>
        <begin position="2839"/>
        <end position="2864"/>
    </location>
</feature>
<dbReference type="Pfam" id="PF17921">
    <property type="entry name" value="Integrase_H2C2"/>
    <property type="match status" value="1"/>
</dbReference>